<proteinExistence type="predicted"/>
<dbReference type="CDD" id="cd14270">
    <property type="entry name" value="UBA"/>
    <property type="match status" value="1"/>
</dbReference>
<evidence type="ECO:0000256" key="1">
    <source>
        <dbReference type="SAM" id="MobiDB-lite"/>
    </source>
</evidence>
<feature type="compositionally biased region" description="Polar residues" evidence="1">
    <location>
        <begin position="16"/>
        <end position="29"/>
    </location>
</feature>
<dbReference type="InterPro" id="IPR009060">
    <property type="entry name" value="UBA-like_sf"/>
</dbReference>
<feature type="compositionally biased region" description="Polar residues" evidence="1">
    <location>
        <begin position="53"/>
        <end position="103"/>
    </location>
</feature>
<feature type="compositionally biased region" description="Basic and acidic residues" evidence="1">
    <location>
        <begin position="1"/>
        <end position="15"/>
    </location>
</feature>
<dbReference type="Proteomes" id="UP001357485">
    <property type="component" value="Unassembled WGS sequence"/>
</dbReference>
<dbReference type="EMBL" id="JAVRRA010001058">
    <property type="protein sequence ID" value="KAK5281979.1"/>
    <property type="molecule type" value="Genomic_DNA"/>
</dbReference>
<organism evidence="3 4">
    <name type="scientific">Cryomyces antarcticus</name>
    <dbReference type="NCBI Taxonomy" id="329879"/>
    <lineage>
        <taxon>Eukaryota</taxon>
        <taxon>Fungi</taxon>
        <taxon>Dikarya</taxon>
        <taxon>Ascomycota</taxon>
        <taxon>Pezizomycotina</taxon>
        <taxon>Dothideomycetes</taxon>
        <taxon>Dothideomycetes incertae sedis</taxon>
        <taxon>Cryomyces</taxon>
    </lineage>
</organism>
<feature type="non-terminal residue" evidence="3">
    <location>
        <position position="149"/>
    </location>
</feature>
<reference evidence="3 4" key="1">
    <citation type="submission" date="2023-08" db="EMBL/GenBank/DDBJ databases">
        <title>Black Yeasts Isolated from many extreme environments.</title>
        <authorList>
            <person name="Coleine C."/>
            <person name="Stajich J.E."/>
            <person name="Selbmann L."/>
        </authorList>
    </citation>
    <scope>NUCLEOTIDE SEQUENCE [LARGE SCALE GENOMIC DNA]</scope>
    <source>
        <strain evidence="3 4">CCFEE 536</strain>
    </source>
</reference>
<feature type="non-terminal residue" evidence="3">
    <location>
        <position position="1"/>
    </location>
</feature>
<feature type="region of interest" description="Disordered" evidence="1">
    <location>
        <begin position="1"/>
        <end position="118"/>
    </location>
</feature>
<evidence type="ECO:0000313" key="3">
    <source>
        <dbReference type="EMBL" id="KAK5281979.1"/>
    </source>
</evidence>
<accession>A0ABR0M781</accession>
<sequence length="149" mass="15973">QTEMGRDNPTQDRFNDSQPTVSSPAQMYSSVKAPAQPQASTSHDWDAIFSGLDSPQTGNVSEGLGQNSSSRKSPFSNLGFDGSQSTAGTDQPLNSSIQTNEAQMPSLGRAITAGTEHDDPILKKLTSMGYPRSEALNALEKYDYDINKA</sequence>
<dbReference type="Gene3D" id="1.10.8.10">
    <property type="entry name" value="DNA helicase RuvA subunit, C-terminal domain"/>
    <property type="match status" value="1"/>
</dbReference>
<protein>
    <recommendedName>
        <fullName evidence="2">UBA domain-containing protein</fullName>
    </recommendedName>
</protein>
<gene>
    <name evidence="3" type="ORF">LTR16_006012</name>
</gene>
<comment type="caution">
    <text evidence="3">The sequence shown here is derived from an EMBL/GenBank/DDBJ whole genome shotgun (WGS) entry which is preliminary data.</text>
</comment>
<name>A0ABR0M781_9PEZI</name>
<feature type="domain" description="UBA" evidence="2">
    <location>
        <begin position="116"/>
        <end position="149"/>
    </location>
</feature>
<evidence type="ECO:0000259" key="2">
    <source>
        <dbReference type="PROSITE" id="PS50030"/>
    </source>
</evidence>
<dbReference type="PROSITE" id="PS50030">
    <property type="entry name" value="UBA"/>
    <property type="match status" value="1"/>
</dbReference>
<keyword evidence="4" id="KW-1185">Reference proteome</keyword>
<dbReference type="SUPFAM" id="SSF46934">
    <property type="entry name" value="UBA-like"/>
    <property type="match status" value="1"/>
</dbReference>
<dbReference type="InterPro" id="IPR015940">
    <property type="entry name" value="UBA"/>
</dbReference>
<evidence type="ECO:0000313" key="4">
    <source>
        <dbReference type="Proteomes" id="UP001357485"/>
    </source>
</evidence>